<keyword evidence="3" id="KW-1185">Reference proteome</keyword>
<dbReference type="EMBL" id="PKSG01001029">
    <property type="protein sequence ID" value="POR31536.1"/>
    <property type="molecule type" value="Genomic_DNA"/>
</dbReference>
<evidence type="ECO:0000256" key="1">
    <source>
        <dbReference type="SAM" id="MobiDB-lite"/>
    </source>
</evidence>
<accession>A0A2S4KMY8</accession>
<feature type="region of interest" description="Disordered" evidence="1">
    <location>
        <begin position="25"/>
        <end position="65"/>
    </location>
</feature>
<dbReference type="AlphaFoldDB" id="A0A2S4KMY8"/>
<organism evidence="2 3">
    <name type="scientific">Tolypocladium paradoxum</name>
    <dbReference type="NCBI Taxonomy" id="94208"/>
    <lineage>
        <taxon>Eukaryota</taxon>
        <taxon>Fungi</taxon>
        <taxon>Dikarya</taxon>
        <taxon>Ascomycota</taxon>
        <taxon>Pezizomycotina</taxon>
        <taxon>Sordariomycetes</taxon>
        <taxon>Hypocreomycetidae</taxon>
        <taxon>Hypocreales</taxon>
        <taxon>Ophiocordycipitaceae</taxon>
        <taxon>Tolypocladium</taxon>
    </lineage>
</organism>
<feature type="region of interest" description="Disordered" evidence="1">
    <location>
        <begin position="170"/>
        <end position="190"/>
    </location>
</feature>
<protein>
    <submittedName>
        <fullName evidence="2">Uncharacterized protein</fullName>
    </submittedName>
</protein>
<proteinExistence type="predicted"/>
<reference evidence="2 3" key="1">
    <citation type="submission" date="2018-01" db="EMBL/GenBank/DDBJ databases">
        <title>Harnessing the power of phylogenomics to disentangle the directionality and signatures of interkingdom host jumping in the parasitic fungal genus Tolypocladium.</title>
        <authorList>
            <person name="Quandt C.A."/>
            <person name="Patterson W."/>
            <person name="Spatafora J.W."/>
        </authorList>
    </citation>
    <scope>NUCLEOTIDE SEQUENCE [LARGE SCALE GENOMIC DNA]</scope>
    <source>
        <strain evidence="2 3">NRBC 100945</strain>
    </source>
</reference>
<feature type="compositionally biased region" description="Basic and acidic residues" evidence="1">
    <location>
        <begin position="53"/>
        <end position="65"/>
    </location>
</feature>
<sequence>TSLTPSVPSVAPAPADETCFLARSQQQLSAQGPAPDQQAARSNVSLCPPVPRFGDKRPDAHPRDELQLPSNRATITKGHGSPLLLVALLAVALLRSPWTLVSFVSTPLPNFTASPAPARRKHACFARVLSPHHGAVGPNFGALQLLQHGRTVLDTHRPDHRLCACRDSRHCPGPGSHGEQGPLVSTRGPQ</sequence>
<comment type="caution">
    <text evidence="2">The sequence shown here is derived from an EMBL/GenBank/DDBJ whole genome shotgun (WGS) entry which is preliminary data.</text>
</comment>
<gene>
    <name evidence="2" type="ORF">TPAR_08219</name>
</gene>
<evidence type="ECO:0000313" key="3">
    <source>
        <dbReference type="Proteomes" id="UP000237481"/>
    </source>
</evidence>
<feature type="non-terminal residue" evidence="2">
    <location>
        <position position="1"/>
    </location>
</feature>
<name>A0A2S4KMY8_9HYPO</name>
<evidence type="ECO:0000313" key="2">
    <source>
        <dbReference type="EMBL" id="POR31536.1"/>
    </source>
</evidence>
<dbReference type="Proteomes" id="UP000237481">
    <property type="component" value="Unassembled WGS sequence"/>
</dbReference>